<dbReference type="GO" id="GO:0010506">
    <property type="term" value="P:regulation of autophagy"/>
    <property type="evidence" value="ECO:0007669"/>
    <property type="project" value="InterPro"/>
</dbReference>
<dbReference type="Gene3D" id="1.10.510.10">
    <property type="entry name" value="Transferase(Phosphotransferase) domain 1"/>
    <property type="match status" value="1"/>
</dbReference>
<keyword evidence="4" id="KW-0808">Transferase</keyword>
<dbReference type="PANTHER" id="PTHR24348">
    <property type="entry name" value="SERINE/THREONINE-PROTEIN KINASE UNC-51-RELATED"/>
    <property type="match status" value="1"/>
</dbReference>
<dbReference type="PROSITE" id="PS50011">
    <property type="entry name" value="PROTEIN_KINASE_DOM"/>
    <property type="match status" value="1"/>
</dbReference>
<evidence type="ECO:0000313" key="4">
    <source>
        <dbReference type="EMBL" id="KAK3365042.1"/>
    </source>
</evidence>
<dbReference type="GO" id="GO:0005524">
    <property type="term" value="F:ATP binding"/>
    <property type="evidence" value="ECO:0007669"/>
    <property type="project" value="InterPro"/>
</dbReference>
<sequence>ISRALVNELRILSHAPLREHRNLVHLFGICWDRDDSSPSVWVKPCSPCADRGTLERRLRAKGDLPWETRVNFVNQILSGLTASHSCHITHGDLKPDNVLAFTDLATQKTVLKLCDFGFSLIL</sequence>
<keyword evidence="5" id="KW-1185">Reference proteome</keyword>
<accession>A0AAE0JW34</accession>
<evidence type="ECO:0000313" key="5">
    <source>
        <dbReference type="Proteomes" id="UP001287356"/>
    </source>
</evidence>
<dbReference type="EMBL" id="JAULSN010000009">
    <property type="protein sequence ID" value="KAK3365042.1"/>
    <property type="molecule type" value="Genomic_DNA"/>
</dbReference>
<dbReference type="InterPro" id="IPR045269">
    <property type="entry name" value="Atg1-like"/>
</dbReference>
<keyword evidence="4" id="KW-0418">Kinase</keyword>
<organism evidence="4 5">
    <name type="scientific">Lasiosphaeria ovina</name>
    <dbReference type="NCBI Taxonomy" id="92902"/>
    <lineage>
        <taxon>Eukaryota</taxon>
        <taxon>Fungi</taxon>
        <taxon>Dikarya</taxon>
        <taxon>Ascomycota</taxon>
        <taxon>Pezizomycotina</taxon>
        <taxon>Sordariomycetes</taxon>
        <taxon>Sordariomycetidae</taxon>
        <taxon>Sordariales</taxon>
        <taxon>Lasiosphaeriaceae</taxon>
        <taxon>Lasiosphaeria</taxon>
    </lineage>
</organism>
<dbReference type="Pfam" id="PF00069">
    <property type="entry name" value="Pkinase"/>
    <property type="match status" value="1"/>
</dbReference>
<evidence type="ECO:0000259" key="3">
    <source>
        <dbReference type="PROSITE" id="PS50011"/>
    </source>
</evidence>
<evidence type="ECO:0000256" key="1">
    <source>
        <dbReference type="ARBA" id="ARBA00004623"/>
    </source>
</evidence>
<feature type="non-terminal residue" evidence="4">
    <location>
        <position position="122"/>
    </location>
</feature>
<dbReference type="GO" id="GO:0004674">
    <property type="term" value="F:protein serine/threonine kinase activity"/>
    <property type="evidence" value="ECO:0007669"/>
    <property type="project" value="InterPro"/>
</dbReference>
<name>A0AAE0JW34_9PEZI</name>
<dbReference type="SUPFAM" id="SSF56112">
    <property type="entry name" value="Protein kinase-like (PK-like)"/>
    <property type="match status" value="1"/>
</dbReference>
<feature type="domain" description="Protein kinase" evidence="3">
    <location>
        <begin position="1"/>
        <end position="122"/>
    </location>
</feature>
<dbReference type="GO" id="GO:0034045">
    <property type="term" value="C:phagophore assembly site membrane"/>
    <property type="evidence" value="ECO:0007669"/>
    <property type="project" value="UniProtKB-SubCell"/>
</dbReference>
<reference evidence="4" key="2">
    <citation type="submission" date="2023-06" db="EMBL/GenBank/DDBJ databases">
        <authorList>
            <consortium name="Lawrence Berkeley National Laboratory"/>
            <person name="Haridas S."/>
            <person name="Hensen N."/>
            <person name="Bonometti L."/>
            <person name="Westerberg I."/>
            <person name="Brannstrom I.O."/>
            <person name="Guillou S."/>
            <person name="Cros-Aarteil S."/>
            <person name="Calhoun S."/>
            <person name="Kuo A."/>
            <person name="Mondo S."/>
            <person name="Pangilinan J."/>
            <person name="Riley R."/>
            <person name="Labutti K."/>
            <person name="Andreopoulos B."/>
            <person name="Lipzen A."/>
            <person name="Chen C."/>
            <person name="Yanf M."/>
            <person name="Daum C."/>
            <person name="Ng V."/>
            <person name="Clum A."/>
            <person name="Steindorff A."/>
            <person name="Ohm R."/>
            <person name="Martin F."/>
            <person name="Silar P."/>
            <person name="Natvig D."/>
            <person name="Lalanne C."/>
            <person name="Gautier V."/>
            <person name="Ament-Velasquez S.L."/>
            <person name="Kruys A."/>
            <person name="Hutchinson M.I."/>
            <person name="Powell A.J."/>
            <person name="Barry K."/>
            <person name="Miller A.N."/>
            <person name="Grigoriev I.V."/>
            <person name="Debuchy R."/>
            <person name="Gladieux P."/>
            <person name="Thoren M.H."/>
            <person name="Johannesson H."/>
        </authorList>
    </citation>
    <scope>NUCLEOTIDE SEQUENCE</scope>
    <source>
        <strain evidence="4">CBS 958.72</strain>
    </source>
</reference>
<dbReference type="InterPro" id="IPR011009">
    <property type="entry name" value="Kinase-like_dom_sf"/>
</dbReference>
<comment type="caution">
    <text evidence="4">The sequence shown here is derived from an EMBL/GenBank/DDBJ whole genome shotgun (WGS) entry which is preliminary data.</text>
</comment>
<evidence type="ECO:0000256" key="2">
    <source>
        <dbReference type="ARBA" id="ARBA00030237"/>
    </source>
</evidence>
<dbReference type="InterPro" id="IPR000719">
    <property type="entry name" value="Prot_kinase_dom"/>
</dbReference>
<gene>
    <name evidence="4" type="ORF">B0T24DRAFT_500318</name>
</gene>
<protein>
    <recommendedName>
        <fullName evidence="2">Autophagy-related protein 1</fullName>
    </recommendedName>
</protein>
<proteinExistence type="predicted"/>
<dbReference type="AlphaFoldDB" id="A0AAE0JW34"/>
<comment type="subcellular location">
    <subcellularLocation>
        <location evidence="1">Preautophagosomal structure membrane</location>
        <topology evidence="1">Peripheral membrane protein</topology>
    </subcellularLocation>
</comment>
<reference evidence="4" key="1">
    <citation type="journal article" date="2023" name="Mol. Phylogenet. Evol.">
        <title>Genome-scale phylogeny and comparative genomics of the fungal order Sordariales.</title>
        <authorList>
            <person name="Hensen N."/>
            <person name="Bonometti L."/>
            <person name="Westerberg I."/>
            <person name="Brannstrom I.O."/>
            <person name="Guillou S."/>
            <person name="Cros-Aarteil S."/>
            <person name="Calhoun S."/>
            <person name="Haridas S."/>
            <person name="Kuo A."/>
            <person name="Mondo S."/>
            <person name="Pangilinan J."/>
            <person name="Riley R."/>
            <person name="LaButti K."/>
            <person name="Andreopoulos B."/>
            <person name="Lipzen A."/>
            <person name="Chen C."/>
            <person name="Yan M."/>
            <person name="Daum C."/>
            <person name="Ng V."/>
            <person name="Clum A."/>
            <person name="Steindorff A."/>
            <person name="Ohm R.A."/>
            <person name="Martin F."/>
            <person name="Silar P."/>
            <person name="Natvig D.O."/>
            <person name="Lalanne C."/>
            <person name="Gautier V."/>
            <person name="Ament-Velasquez S.L."/>
            <person name="Kruys A."/>
            <person name="Hutchinson M.I."/>
            <person name="Powell A.J."/>
            <person name="Barry K."/>
            <person name="Miller A.N."/>
            <person name="Grigoriev I.V."/>
            <person name="Debuchy R."/>
            <person name="Gladieux P."/>
            <person name="Hiltunen Thoren M."/>
            <person name="Johannesson H."/>
        </authorList>
    </citation>
    <scope>NUCLEOTIDE SEQUENCE</scope>
    <source>
        <strain evidence="4">CBS 958.72</strain>
    </source>
</reference>
<feature type="non-terminal residue" evidence="4">
    <location>
        <position position="1"/>
    </location>
</feature>
<dbReference type="Proteomes" id="UP001287356">
    <property type="component" value="Unassembled WGS sequence"/>
</dbReference>